<dbReference type="InterPro" id="IPR025888">
    <property type="entry name" value="MEI4"/>
</dbReference>
<dbReference type="Proteomes" id="UP000076858">
    <property type="component" value="Unassembled WGS sequence"/>
</dbReference>
<dbReference type="GO" id="GO:0048477">
    <property type="term" value="P:oogenesis"/>
    <property type="evidence" value="ECO:0007669"/>
    <property type="project" value="TreeGrafter"/>
</dbReference>
<feature type="compositionally biased region" description="Polar residues" evidence="3">
    <location>
        <begin position="100"/>
        <end position="122"/>
    </location>
</feature>
<gene>
    <name evidence="5" type="ORF">APZ42_034098</name>
</gene>
<name>A0A0N7ZIZ2_9CRUS</name>
<feature type="compositionally biased region" description="Basic and acidic residues" evidence="3">
    <location>
        <begin position="89"/>
        <end position="99"/>
    </location>
</feature>
<organism evidence="4">
    <name type="scientific">Daphnia magna</name>
    <dbReference type="NCBI Taxonomy" id="35525"/>
    <lineage>
        <taxon>Eukaryota</taxon>
        <taxon>Metazoa</taxon>
        <taxon>Ecdysozoa</taxon>
        <taxon>Arthropoda</taxon>
        <taxon>Crustacea</taxon>
        <taxon>Branchiopoda</taxon>
        <taxon>Diplostraca</taxon>
        <taxon>Cladocera</taxon>
        <taxon>Anomopoda</taxon>
        <taxon>Daphniidae</taxon>
        <taxon>Daphnia</taxon>
    </lineage>
</organism>
<keyword evidence="6" id="KW-1185">Reference proteome</keyword>
<evidence type="ECO:0000256" key="1">
    <source>
        <dbReference type="ARBA" id="ARBA00023254"/>
    </source>
</evidence>
<dbReference type="GO" id="GO:0007129">
    <property type="term" value="P:homologous chromosome pairing at meiosis"/>
    <property type="evidence" value="ECO:0007669"/>
    <property type="project" value="TreeGrafter"/>
</dbReference>
<dbReference type="EMBL" id="GDIP01240801">
    <property type="protein sequence ID" value="JAI82600.1"/>
    <property type="molecule type" value="Transcribed_RNA"/>
</dbReference>
<reference evidence="4" key="2">
    <citation type="submission" date="2015-10" db="EMBL/GenBank/DDBJ databases">
        <authorList>
            <person name="Gilbert D.G."/>
        </authorList>
    </citation>
    <scope>NUCLEOTIDE SEQUENCE</scope>
</reference>
<evidence type="ECO:0000313" key="4">
    <source>
        <dbReference type="EMBL" id="JAI82600.1"/>
    </source>
</evidence>
<dbReference type="GO" id="GO:0007283">
    <property type="term" value="P:spermatogenesis"/>
    <property type="evidence" value="ECO:0007669"/>
    <property type="project" value="TreeGrafter"/>
</dbReference>
<feature type="region of interest" description="Disordered" evidence="3">
    <location>
        <begin position="89"/>
        <end position="134"/>
    </location>
</feature>
<accession>A0A0N7ZIZ2</accession>
<proteinExistence type="inferred from homology"/>
<dbReference type="GO" id="GO:0042138">
    <property type="term" value="P:meiotic DNA double-strand break formation"/>
    <property type="evidence" value="ECO:0007669"/>
    <property type="project" value="InterPro"/>
</dbReference>
<reference evidence="5 6" key="3">
    <citation type="submission" date="2016-03" db="EMBL/GenBank/DDBJ databases">
        <title>EvidentialGene: Evidence-directed Construction of Genes on Genomes.</title>
        <authorList>
            <person name="Gilbert D.G."/>
            <person name="Choi J.-H."/>
            <person name="Mockaitis K."/>
            <person name="Colbourne J."/>
            <person name="Pfrender M."/>
        </authorList>
    </citation>
    <scope>NUCLEOTIDE SEQUENCE [LARGE SCALE GENOMIC DNA]</scope>
    <source>
        <strain evidence="5 6">Xinb3</strain>
        <tissue evidence="5">Complete organism</tissue>
    </source>
</reference>
<dbReference type="PANTHER" id="PTHR28575:SF1">
    <property type="entry name" value="MEIOSIS-SPECIFIC PROTEIN MEI4"/>
    <property type="match status" value="1"/>
</dbReference>
<dbReference type="PANTHER" id="PTHR28575">
    <property type="entry name" value="MEIOSIS-SPECIFIC PROTEIN MEI4"/>
    <property type="match status" value="1"/>
</dbReference>
<keyword evidence="1" id="KW-0469">Meiosis</keyword>
<dbReference type="EMBL" id="LRGB01003325">
    <property type="protein sequence ID" value="KZS03225.1"/>
    <property type="molecule type" value="Genomic_DNA"/>
</dbReference>
<evidence type="ECO:0000313" key="6">
    <source>
        <dbReference type="Proteomes" id="UP000076858"/>
    </source>
</evidence>
<sequence length="354" mass="40488">MTNVCKVHGNTSECVSSELAKLKIAVALVVIRSKPADQNVKDFVHNLVFFQQDKEQRWKAEYHRLKQEVLQLRQQQLLFSINTRLSSHSSEDFRIRPNPHDSQPVLTPPDSQSDSQPNTTLALPTLAPNIPENDKADADHMTFLRAYFYLDHQLRLNRPPPPPLIGLNNEILEKDVVRQSVLSVLQHVDSNTPKEQSDFSRCLDSFRVCVRLLDSHGKWSQSMLDKFIELSSCWLKRVMQGDNVLRYNALLDILADSNGMAVLLAETVVKAIAESHERMNEWEWDGVELIPRPVLTHFSASSYYFLLLEKTIPRMGSSDRSRFQTVLSHVGQRVHINFPLFAASMMRLAHQLGN</sequence>
<evidence type="ECO:0000256" key="2">
    <source>
        <dbReference type="ARBA" id="ARBA00093453"/>
    </source>
</evidence>
<dbReference type="AlphaFoldDB" id="A0A0N7ZIZ2"/>
<reference evidence="4" key="1">
    <citation type="submission" date="2015-10" db="EMBL/GenBank/DDBJ databases">
        <title>Daphnia magna gene sets from two clonal populations assembled and annotated with EvidentialGene.</title>
        <authorList>
            <person name="Gilbert D."/>
            <person name="Podicheti R."/>
            <person name="Orsini L."/>
            <person name="Colbourne J."/>
            <person name="Pfrender M."/>
        </authorList>
    </citation>
    <scope>NUCLEOTIDE SEQUENCE</scope>
</reference>
<dbReference type="Pfam" id="PF13971">
    <property type="entry name" value="Mei4"/>
    <property type="match status" value="1"/>
</dbReference>
<evidence type="ECO:0000313" key="5">
    <source>
        <dbReference type="EMBL" id="KZS03225.1"/>
    </source>
</evidence>
<protein>
    <submittedName>
        <fullName evidence="4">Uncharacterized protein</fullName>
    </submittedName>
</protein>
<dbReference type="GO" id="GO:0006310">
    <property type="term" value="P:DNA recombination"/>
    <property type="evidence" value="ECO:0007669"/>
    <property type="project" value="InterPro"/>
</dbReference>
<dbReference type="GO" id="GO:0000800">
    <property type="term" value="C:lateral element"/>
    <property type="evidence" value="ECO:0007669"/>
    <property type="project" value="TreeGrafter"/>
</dbReference>
<evidence type="ECO:0000256" key="3">
    <source>
        <dbReference type="SAM" id="MobiDB-lite"/>
    </source>
</evidence>
<comment type="similarity">
    <text evidence="2">Belongs to the MEI4L family.</text>
</comment>
<dbReference type="OrthoDB" id="6351423at2759"/>